<evidence type="ECO:0000313" key="1">
    <source>
        <dbReference type="EMBL" id="GFQ89783.1"/>
    </source>
</evidence>
<accession>A0A8X6FVW5</accession>
<dbReference type="AlphaFoldDB" id="A0A8X6FVW5"/>
<gene>
    <name evidence="1" type="ORF">TNCT_711701</name>
</gene>
<dbReference type="EMBL" id="BMAO01013577">
    <property type="protein sequence ID" value="GFQ89783.1"/>
    <property type="molecule type" value="Genomic_DNA"/>
</dbReference>
<reference evidence="1" key="1">
    <citation type="submission" date="2020-07" db="EMBL/GenBank/DDBJ databases">
        <title>Multicomponent nature underlies the extraordinary mechanical properties of spider dragline silk.</title>
        <authorList>
            <person name="Kono N."/>
            <person name="Nakamura H."/>
            <person name="Mori M."/>
            <person name="Yoshida Y."/>
            <person name="Ohtoshi R."/>
            <person name="Malay A.D."/>
            <person name="Moran D.A.P."/>
            <person name="Tomita M."/>
            <person name="Numata K."/>
            <person name="Arakawa K."/>
        </authorList>
    </citation>
    <scope>NUCLEOTIDE SEQUENCE</scope>
</reference>
<organism evidence="1 2">
    <name type="scientific">Trichonephila clavata</name>
    <name type="common">Joro spider</name>
    <name type="synonym">Nephila clavata</name>
    <dbReference type="NCBI Taxonomy" id="2740835"/>
    <lineage>
        <taxon>Eukaryota</taxon>
        <taxon>Metazoa</taxon>
        <taxon>Ecdysozoa</taxon>
        <taxon>Arthropoda</taxon>
        <taxon>Chelicerata</taxon>
        <taxon>Arachnida</taxon>
        <taxon>Araneae</taxon>
        <taxon>Araneomorphae</taxon>
        <taxon>Entelegynae</taxon>
        <taxon>Araneoidea</taxon>
        <taxon>Nephilidae</taxon>
        <taxon>Trichonephila</taxon>
    </lineage>
</organism>
<sequence length="75" mass="8838">MNIPSTACHQLEQTKAVIQKYTALREGFLYTMNLMKKRKTHVDDDPVYQKVFYDFIGATELLEKGMSEFWLFSIK</sequence>
<evidence type="ECO:0000313" key="2">
    <source>
        <dbReference type="Proteomes" id="UP000887116"/>
    </source>
</evidence>
<proteinExistence type="predicted"/>
<comment type="caution">
    <text evidence="1">The sequence shown here is derived from an EMBL/GenBank/DDBJ whole genome shotgun (WGS) entry which is preliminary data.</text>
</comment>
<protein>
    <submittedName>
        <fullName evidence="1">Uncharacterized protein</fullName>
    </submittedName>
</protein>
<dbReference type="Proteomes" id="UP000887116">
    <property type="component" value="Unassembled WGS sequence"/>
</dbReference>
<keyword evidence="2" id="KW-1185">Reference proteome</keyword>
<name>A0A8X6FVW5_TRICU</name>